<evidence type="ECO:0000313" key="2">
    <source>
        <dbReference type="EMBL" id="GCC42718.1"/>
    </source>
</evidence>
<accession>A0A401TJB8</accession>
<reference evidence="2 3" key="1">
    <citation type="journal article" date="2018" name="Nat. Ecol. Evol.">
        <title>Shark genomes provide insights into elasmobranch evolution and the origin of vertebrates.</title>
        <authorList>
            <person name="Hara Y"/>
            <person name="Yamaguchi K"/>
            <person name="Onimaru K"/>
            <person name="Kadota M"/>
            <person name="Koyanagi M"/>
            <person name="Keeley SD"/>
            <person name="Tatsumi K"/>
            <person name="Tanaka K"/>
            <person name="Motone F"/>
            <person name="Kageyama Y"/>
            <person name="Nozu R"/>
            <person name="Adachi N"/>
            <person name="Nishimura O"/>
            <person name="Nakagawa R"/>
            <person name="Tanegashima C"/>
            <person name="Kiyatake I"/>
            <person name="Matsumoto R"/>
            <person name="Murakumo K"/>
            <person name="Nishida K"/>
            <person name="Terakita A"/>
            <person name="Kuratani S"/>
            <person name="Sato K"/>
            <person name="Hyodo S Kuraku.S."/>
        </authorList>
    </citation>
    <scope>NUCLEOTIDE SEQUENCE [LARGE SCALE GENOMIC DNA]</scope>
</reference>
<dbReference type="AlphaFoldDB" id="A0A401TJB8"/>
<keyword evidence="1" id="KW-0812">Transmembrane</keyword>
<feature type="transmembrane region" description="Helical" evidence="1">
    <location>
        <begin position="12"/>
        <end position="34"/>
    </location>
</feature>
<dbReference type="EMBL" id="BEZZ01083237">
    <property type="protein sequence ID" value="GCC42718.1"/>
    <property type="molecule type" value="Genomic_DNA"/>
</dbReference>
<keyword evidence="1" id="KW-0472">Membrane</keyword>
<evidence type="ECO:0000256" key="1">
    <source>
        <dbReference type="SAM" id="Phobius"/>
    </source>
</evidence>
<proteinExistence type="predicted"/>
<keyword evidence="1" id="KW-1133">Transmembrane helix</keyword>
<gene>
    <name evidence="2" type="ORF">chiPu_0026584</name>
</gene>
<feature type="transmembrane region" description="Helical" evidence="1">
    <location>
        <begin position="78"/>
        <end position="99"/>
    </location>
</feature>
<protein>
    <submittedName>
        <fullName evidence="2">Uncharacterized protein</fullName>
    </submittedName>
</protein>
<sequence length="120" mass="13178">MGVLERFESSLFVPLCMTSVMIASVTMEMVYIILTDPRLDSSPRVDAITAGLAKERWESISPLTAGHRPGLVLGPWRILHLACLTFIVSNVVSNLCFFIQRNPSIRGVFLTGQALGQGWG</sequence>
<organism evidence="2 3">
    <name type="scientific">Chiloscyllium punctatum</name>
    <name type="common">Brownbanded bambooshark</name>
    <name type="synonym">Hemiscyllium punctatum</name>
    <dbReference type="NCBI Taxonomy" id="137246"/>
    <lineage>
        <taxon>Eukaryota</taxon>
        <taxon>Metazoa</taxon>
        <taxon>Chordata</taxon>
        <taxon>Craniata</taxon>
        <taxon>Vertebrata</taxon>
        <taxon>Chondrichthyes</taxon>
        <taxon>Elasmobranchii</taxon>
        <taxon>Galeomorphii</taxon>
        <taxon>Galeoidea</taxon>
        <taxon>Orectolobiformes</taxon>
        <taxon>Hemiscylliidae</taxon>
        <taxon>Chiloscyllium</taxon>
    </lineage>
</organism>
<evidence type="ECO:0000313" key="3">
    <source>
        <dbReference type="Proteomes" id="UP000287033"/>
    </source>
</evidence>
<comment type="caution">
    <text evidence="2">The sequence shown here is derived from an EMBL/GenBank/DDBJ whole genome shotgun (WGS) entry which is preliminary data.</text>
</comment>
<dbReference type="Proteomes" id="UP000287033">
    <property type="component" value="Unassembled WGS sequence"/>
</dbReference>
<name>A0A401TJB8_CHIPU</name>
<keyword evidence="3" id="KW-1185">Reference proteome</keyword>
<dbReference type="OrthoDB" id="302728at2759"/>